<feature type="region of interest" description="Disordered" evidence="1">
    <location>
        <begin position="115"/>
        <end position="192"/>
    </location>
</feature>
<feature type="non-terminal residue" evidence="2">
    <location>
        <position position="1"/>
    </location>
</feature>
<organism evidence="2 3">
    <name type="scientific">Prorocentrum cordatum</name>
    <dbReference type="NCBI Taxonomy" id="2364126"/>
    <lineage>
        <taxon>Eukaryota</taxon>
        <taxon>Sar</taxon>
        <taxon>Alveolata</taxon>
        <taxon>Dinophyceae</taxon>
        <taxon>Prorocentrales</taxon>
        <taxon>Prorocentraceae</taxon>
        <taxon>Prorocentrum</taxon>
    </lineage>
</organism>
<dbReference type="Proteomes" id="UP001189429">
    <property type="component" value="Unassembled WGS sequence"/>
</dbReference>
<evidence type="ECO:0000313" key="3">
    <source>
        <dbReference type="Proteomes" id="UP001189429"/>
    </source>
</evidence>
<protein>
    <submittedName>
        <fullName evidence="2">Uncharacterized protein</fullName>
    </submittedName>
</protein>
<accession>A0ABN9TKI9</accession>
<feature type="compositionally biased region" description="Low complexity" evidence="1">
    <location>
        <begin position="146"/>
        <end position="155"/>
    </location>
</feature>
<name>A0ABN9TKI9_9DINO</name>
<proteinExistence type="predicted"/>
<reference evidence="2" key="1">
    <citation type="submission" date="2023-10" db="EMBL/GenBank/DDBJ databases">
        <authorList>
            <person name="Chen Y."/>
            <person name="Shah S."/>
            <person name="Dougan E. K."/>
            <person name="Thang M."/>
            <person name="Chan C."/>
        </authorList>
    </citation>
    <scope>NUCLEOTIDE SEQUENCE [LARGE SCALE GENOMIC DNA]</scope>
</reference>
<dbReference type="EMBL" id="CAUYUJ010014825">
    <property type="protein sequence ID" value="CAK0846471.1"/>
    <property type="molecule type" value="Genomic_DNA"/>
</dbReference>
<comment type="caution">
    <text evidence="2">The sequence shown here is derived from an EMBL/GenBank/DDBJ whole genome shotgun (WGS) entry which is preliminary data.</text>
</comment>
<sequence length="336" mass="36630">LVPVFRLRRCEAIGQRMQFNMELGLKRQSEPGLRTRQVKASLTHLKSARLALGRPPPLAEAQPETCSTPPTKGAKAETSKSEKARAAWSRSTKYSLPAARESPRLRALRCKALREAPASRGPESAGLAQPLSQSRASVSDDLRGWSLPSGPRQGRPSGGRPSGLLADHGSRHVGGEGLSRGGTDRRAAPKCRSATWQWRRRGVLRGPRVCQSTTQDEELVLGKAEEEEEEGEEFWGRRRALFCRRGAQRQGAQRSRAAARRLLTGGPASARGRTFLLHVDDVAMDSRRLISPDGNNTSSPYMYLVLRQKAPSGSVARSLLAVLPRIPALGQVQATS</sequence>
<feature type="region of interest" description="Disordered" evidence="1">
    <location>
        <begin position="49"/>
        <end position="96"/>
    </location>
</feature>
<evidence type="ECO:0000313" key="2">
    <source>
        <dbReference type="EMBL" id="CAK0846471.1"/>
    </source>
</evidence>
<gene>
    <name evidence="2" type="ORF">PCOR1329_LOCUS39951</name>
</gene>
<evidence type="ECO:0000256" key="1">
    <source>
        <dbReference type="SAM" id="MobiDB-lite"/>
    </source>
</evidence>
<keyword evidence="3" id="KW-1185">Reference proteome</keyword>
<feature type="compositionally biased region" description="Basic and acidic residues" evidence="1">
    <location>
        <begin position="74"/>
        <end position="85"/>
    </location>
</feature>